<keyword evidence="2" id="KW-1185">Reference proteome</keyword>
<dbReference type="RefSeq" id="WP_101916548.1">
    <property type="nucleotide sequence ID" value="NZ_JAFMUR010000003.1"/>
</dbReference>
<sequence length="161" mass="18643">MFTEYSNLPEDSRVWVYQADRAFSIEEVEYICAKAILFIDSWTRHGEDLKGSFTLKYNQFFVLGVDESFNAVSGCAIDASVRFIKELEDELRIDLMNKMNVSFKKQDSIKVVKLPTFQELAKAAKVTAETVVFNNMVATKKDFETNWEVTADKSWHQRFLV</sequence>
<dbReference type="OrthoDB" id="978691at2"/>
<dbReference type="Proteomes" id="UP000234211">
    <property type="component" value="Unassembled WGS sequence"/>
</dbReference>
<dbReference type="EMBL" id="OENF01000010">
    <property type="protein sequence ID" value="SOS74030.1"/>
    <property type="molecule type" value="Genomic_DNA"/>
</dbReference>
<name>A0A2H1YF31_9FLAO</name>
<dbReference type="AlphaFoldDB" id="A0A2H1YF31"/>
<accession>A0A2H1YF31</accession>
<protein>
    <submittedName>
        <fullName evidence="1">ABC transporter ATPase</fullName>
    </submittedName>
</protein>
<proteinExistence type="predicted"/>
<gene>
    <name evidence="1" type="ORF">TNO020_180059</name>
</gene>
<dbReference type="GeneID" id="86943256"/>
<evidence type="ECO:0000313" key="2">
    <source>
        <dbReference type="Proteomes" id="UP000234211"/>
    </source>
</evidence>
<organism evidence="1 2">
    <name type="scientific">Tenacibaculum piscium</name>
    <dbReference type="NCBI Taxonomy" id="1458515"/>
    <lineage>
        <taxon>Bacteria</taxon>
        <taxon>Pseudomonadati</taxon>
        <taxon>Bacteroidota</taxon>
        <taxon>Flavobacteriia</taxon>
        <taxon>Flavobacteriales</taxon>
        <taxon>Flavobacteriaceae</taxon>
        <taxon>Tenacibaculum</taxon>
    </lineage>
</organism>
<reference evidence="2" key="1">
    <citation type="submission" date="2017-11" db="EMBL/GenBank/DDBJ databases">
        <authorList>
            <person name="Duchaud E."/>
        </authorList>
    </citation>
    <scope>NUCLEOTIDE SEQUENCE [LARGE SCALE GENOMIC DNA]</scope>
    <source>
        <strain evidence="2">Tenacibaculum sp. TNO020</strain>
    </source>
</reference>
<evidence type="ECO:0000313" key="1">
    <source>
        <dbReference type="EMBL" id="SOS74030.1"/>
    </source>
</evidence>